<dbReference type="PANTHER" id="PTHR43791">
    <property type="entry name" value="PERMEASE-RELATED"/>
    <property type="match status" value="1"/>
</dbReference>
<feature type="region of interest" description="Disordered" evidence="7">
    <location>
        <begin position="1"/>
        <end position="23"/>
    </location>
</feature>
<evidence type="ECO:0000313" key="9">
    <source>
        <dbReference type="EMBL" id="TGZ81806.1"/>
    </source>
</evidence>
<gene>
    <name evidence="9" type="ORF">EX30DRAFT_358581</name>
</gene>
<feature type="transmembrane region" description="Helical" evidence="8">
    <location>
        <begin position="422"/>
        <end position="442"/>
    </location>
</feature>
<dbReference type="STRING" id="341454.A0A4S2MYV7"/>
<proteinExistence type="predicted"/>
<feature type="coiled-coil region" evidence="6">
    <location>
        <begin position="476"/>
        <end position="510"/>
    </location>
</feature>
<keyword evidence="2" id="KW-0813">Transport</keyword>
<dbReference type="GO" id="GO:0022857">
    <property type="term" value="F:transmembrane transporter activity"/>
    <property type="evidence" value="ECO:0007669"/>
    <property type="project" value="InterPro"/>
</dbReference>
<protein>
    <submittedName>
        <fullName evidence="9">MFS general substrate transporter</fullName>
    </submittedName>
</protein>
<feature type="transmembrane region" description="Helical" evidence="8">
    <location>
        <begin position="118"/>
        <end position="138"/>
    </location>
</feature>
<sequence length="534" mass="59524">MNVLKHDHNHNRDIPPSSEDPSSVTIDAEKALAHEADKVNTGRLLRRIDFKLVPILSALYLLCFLCRQNIANAKTYHMLDGLSLSQSDYQMALTVFFFTYSLFDVPANIALKKLRPSVWLPMITMLSGIVTMCMGFTQSAGSLIATRVILGMTECGLFPGVAYVLTLWYKKSETQFRQALFFCAASMAGAFAGLLAVGLSKMDGLGDLEGFRWIFIIEGLLTVVVAVLAFFLVLDTPASSNFLSAPEKAALLRRLEEDEFGSNDSGIILTKEEQAQIHSRIPKAKIFKSVFSDWRILAHILVFYGISVPLYSISLCLPSIVQTLGYTATNANFLTVPIYITACILSLFLAFWCDRKNIRFFPLIACFFVMALGFLLALVRPDSTPGLAYAGVFIAACGIYPGFPGMITYFSNNIASAGKRSIAMALHIGFGSFGGAMGPNFYRAKDSPQYRLGHALNLAFVVMGGCAATVLYWSYVRANKRREEKRRRLLERLEEECKELGDAEEIEKRRRFEVEKEENLAHEGDRSVWFVYTV</sequence>
<evidence type="ECO:0000256" key="1">
    <source>
        <dbReference type="ARBA" id="ARBA00004141"/>
    </source>
</evidence>
<feature type="transmembrane region" description="Helical" evidence="8">
    <location>
        <begin position="179"/>
        <end position="199"/>
    </location>
</feature>
<evidence type="ECO:0000256" key="5">
    <source>
        <dbReference type="ARBA" id="ARBA00023136"/>
    </source>
</evidence>
<name>A0A4S2MYV7_9PEZI</name>
<feature type="transmembrane region" description="Helical" evidence="8">
    <location>
        <begin position="91"/>
        <end position="111"/>
    </location>
</feature>
<dbReference type="PANTHER" id="PTHR43791:SF18">
    <property type="entry name" value="NICOTINIC ACID TRANSPORTER TNA1, PUTATIVE (AFU_ORTHOLOGUE AFUA_3G03820)-RELATED"/>
    <property type="match status" value="1"/>
</dbReference>
<evidence type="ECO:0000256" key="3">
    <source>
        <dbReference type="ARBA" id="ARBA00022692"/>
    </source>
</evidence>
<dbReference type="GO" id="GO:0016020">
    <property type="term" value="C:membrane"/>
    <property type="evidence" value="ECO:0007669"/>
    <property type="project" value="UniProtKB-SubCell"/>
</dbReference>
<dbReference type="FunCoup" id="A0A4S2MYV7">
    <property type="interactions" value="158"/>
</dbReference>
<evidence type="ECO:0000256" key="4">
    <source>
        <dbReference type="ARBA" id="ARBA00022989"/>
    </source>
</evidence>
<accession>A0A4S2MYV7</accession>
<dbReference type="Gene3D" id="1.20.1250.20">
    <property type="entry name" value="MFS general substrate transporter like domains"/>
    <property type="match status" value="2"/>
</dbReference>
<evidence type="ECO:0000313" key="10">
    <source>
        <dbReference type="Proteomes" id="UP000298138"/>
    </source>
</evidence>
<dbReference type="InterPro" id="IPR036259">
    <property type="entry name" value="MFS_trans_sf"/>
</dbReference>
<organism evidence="9 10">
    <name type="scientific">Ascodesmis nigricans</name>
    <dbReference type="NCBI Taxonomy" id="341454"/>
    <lineage>
        <taxon>Eukaryota</taxon>
        <taxon>Fungi</taxon>
        <taxon>Dikarya</taxon>
        <taxon>Ascomycota</taxon>
        <taxon>Pezizomycotina</taxon>
        <taxon>Pezizomycetes</taxon>
        <taxon>Pezizales</taxon>
        <taxon>Ascodesmidaceae</taxon>
        <taxon>Ascodesmis</taxon>
    </lineage>
</organism>
<dbReference type="Proteomes" id="UP000298138">
    <property type="component" value="Unassembled WGS sequence"/>
</dbReference>
<feature type="transmembrane region" description="Helical" evidence="8">
    <location>
        <begin position="454"/>
        <end position="476"/>
    </location>
</feature>
<comment type="subcellular location">
    <subcellularLocation>
        <location evidence="1">Membrane</location>
        <topology evidence="1">Multi-pass membrane protein</topology>
    </subcellularLocation>
</comment>
<dbReference type="SUPFAM" id="SSF103473">
    <property type="entry name" value="MFS general substrate transporter"/>
    <property type="match status" value="1"/>
</dbReference>
<evidence type="ECO:0000256" key="6">
    <source>
        <dbReference type="SAM" id="Coils"/>
    </source>
</evidence>
<keyword evidence="4 8" id="KW-1133">Transmembrane helix</keyword>
<evidence type="ECO:0000256" key="7">
    <source>
        <dbReference type="SAM" id="MobiDB-lite"/>
    </source>
</evidence>
<keyword evidence="3 8" id="KW-0812">Transmembrane</keyword>
<feature type="transmembrane region" description="Helical" evidence="8">
    <location>
        <begin position="296"/>
        <end position="321"/>
    </location>
</feature>
<dbReference type="EMBL" id="ML220117">
    <property type="protein sequence ID" value="TGZ81806.1"/>
    <property type="molecule type" value="Genomic_DNA"/>
</dbReference>
<dbReference type="InterPro" id="IPR011701">
    <property type="entry name" value="MFS"/>
</dbReference>
<dbReference type="Pfam" id="PF07690">
    <property type="entry name" value="MFS_1"/>
    <property type="match status" value="1"/>
</dbReference>
<dbReference type="AlphaFoldDB" id="A0A4S2MYV7"/>
<dbReference type="InParanoid" id="A0A4S2MYV7"/>
<keyword evidence="10" id="KW-1185">Reference proteome</keyword>
<evidence type="ECO:0000256" key="8">
    <source>
        <dbReference type="SAM" id="Phobius"/>
    </source>
</evidence>
<keyword evidence="6" id="KW-0175">Coiled coil</keyword>
<evidence type="ECO:0000256" key="2">
    <source>
        <dbReference type="ARBA" id="ARBA00022448"/>
    </source>
</evidence>
<feature type="transmembrane region" description="Helical" evidence="8">
    <location>
        <begin position="360"/>
        <end position="380"/>
    </location>
</feature>
<keyword evidence="5 8" id="KW-0472">Membrane</keyword>
<feature type="transmembrane region" description="Helical" evidence="8">
    <location>
        <begin position="144"/>
        <end position="167"/>
    </location>
</feature>
<dbReference type="FunFam" id="1.20.1250.20:FF:000034">
    <property type="entry name" value="MFS general substrate transporter"/>
    <property type="match status" value="1"/>
</dbReference>
<feature type="transmembrane region" description="Helical" evidence="8">
    <location>
        <begin position="52"/>
        <end position="71"/>
    </location>
</feature>
<feature type="transmembrane region" description="Helical" evidence="8">
    <location>
        <begin position="211"/>
        <end position="234"/>
    </location>
</feature>
<feature type="compositionally biased region" description="Basic and acidic residues" evidence="7">
    <location>
        <begin position="1"/>
        <end position="13"/>
    </location>
</feature>
<feature type="transmembrane region" description="Helical" evidence="8">
    <location>
        <begin position="386"/>
        <end position="410"/>
    </location>
</feature>
<dbReference type="OrthoDB" id="2962993at2759"/>
<dbReference type="FunFam" id="1.20.1250.20:FF:000068">
    <property type="entry name" value="MFS general substrate transporter"/>
    <property type="match status" value="1"/>
</dbReference>
<feature type="transmembrane region" description="Helical" evidence="8">
    <location>
        <begin position="333"/>
        <end position="353"/>
    </location>
</feature>
<reference evidence="9 10" key="1">
    <citation type="submission" date="2019-04" db="EMBL/GenBank/DDBJ databases">
        <title>Comparative genomics and transcriptomics to analyze fruiting body development in filamentous ascomycetes.</title>
        <authorList>
            <consortium name="DOE Joint Genome Institute"/>
            <person name="Lutkenhaus R."/>
            <person name="Traeger S."/>
            <person name="Breuer J."/>
            <person name="Kuo A."/>
            <person name="Lipzen A."/>
            <person name="Pangilinan J."/>
            <person name="Dilworth D."/>
            <person name="Sandor L."/>
            <person name="Poggeler S."/>
            <person name="Barry K."/>
            <person name="Grigoriev I.V."/>
            <person name="Nowrousian M."/>
        </authorList>
    </citation>
    <scope>NUCLEOTIDE SEQUENCE [LARGE SCALE GENOMIC DNA]</scope>
    <source>
        <strain evidence="9 10">CBS 389.68</strain>
    </source>
</reference>